<dbReference type="InterPro" id="IPR050898">
    <property type="entry name" value="Plant_acyltransferase"/>
</dbReference>
<comment type="pathway">
    <text evidence="1">Alkaloid biosynthesis; taxol biosynthesis.</text>
</comment>
<evidence type="ECO:0000256" key="2">
    <source>
        <dbReference type="ARBA" id="ARBA00009861"/>
    </source>
</evidence>
<dbReference type="UniPathway" id="UPA00842"/>
<evidence type="ECO:0000313" key="6">
    <source>
        <dbReference type="EMBL" id="QDM39184.1"/>
    </source>
</evidence>
<dbReference type="GO" id="GO:0016746">
    <property type="term" value="F:acyltransferase activity"/>
    <property type="evidence" value="ECO:0007669"/>
    <property type="project" value="UniProtKB-KW"/>
</dbReference>
<protein>
    <submittedName>
        <fullName evidence="6">BAHD acyltransferase-like 21</fullName>
    </submittedName>
</protein>
<sequence length="439" mass="49271">MERTDLHVNLIEKVMVGPSPPLPKTTLQLSSIDNLPGVRGSIFNALLIYNASPSPTMISADPAKLIREALAKILVYYHPFAGRLRETENGDLEVECTGEGAMFLEAMADNELSVLGDFDDSNPSFQQLLFSLPLDTNFKDLPLLVVQVTRFTCGGFVVGVSFHHGVCDGRGAAQFLKGLAEIARGEVKLSLEPIWNRELVKLDDPKYLQFFHFEFLRAPSIVEKIVQTYFIIDFETINYIKQSVMEECKEFCSSFEVASAMTWIARTRAFQIPESEYVKILFGMDMRNSFNPPLPSGYYGNSIGTACAVDNVQDLLSGSLLRAIMIIKKSKVSLNDNFKSRAVVKPSELDVNMNHENVVAFADWSRLGFDEVDFGWGNAVSVSPVQQQCELAMQNYFLFLKPSKNKPDGIKILMFLPLSKMKKFKIEMEAMMKKYVAKV</sequence>
<keyword evidence="5 6" id="KW-0012">Acyltransferase</keyword>
<dbReference type="EMBL" id="MK585541">
    <property type="protein sequence ID" value="QDM39184.1"/>
    <property type="molecule type" value="mRNA"/>
</dbReference>
<dbReference type="InterPro" id="IPR023213">
    <property type="entry name" value="CAT-like_dom_sf"/>
</dbReference>
<evidence type="ECO:0000256" key="5">
    <source>
        <dbReference type="ARBA" id="ARBA00023315"/>
    </source>
</evidence>
<comment type="similarity">
    <text evidence="2">Belongs to the plant acyltransferase family.</text>
</comment>
<evidence type="ECO:0000256" key="3">
    <source>
        <dbReference type="ARBA" id="ARBA00022679"/>
    </source>
</evidence>
<dbReference type="GO" id="GO:0042617">
    <property type="term" value="P:paclitaxel biosynthetic process"/>
    <property type="evidence" value="ECO:0007669"/>
    <property type="project" value="UniProtKB-UniPathway"/>
</dbReference>
<dbReference type="Gene3D" id="3.30.559.10">
    <property type="entry name" value="Chloramphenicol acetyltransferase-like domain"/>
    <property type="match status" value="2"/>
</dbReference>
<name>A0A515L5E4_9CONI</name>
<dbReference type="PANTHER" id="PTHR31147">
    <property type="entry name" value="ACYL TRANSFERASE 4"/>
    <property type="match status" value="1"/>
</dbReference>
<dbReference type="PANTHER" id="PTHR31147:SF1">
    <property type="entry name" value="ACYL TRANSFERASE 4"/>
    <property type="match status" value="1"/>
</dbReference>
<dbReference type="AlphaFoldDB" id="A0A515L5E4"/>
<reference evidence="6" key="1">
    <citation type="journal article" date="2019" name="Front. Plant Sci.">
        <title>Evolutionary Developments in Plant Specialized Metabolism, Exemplified by Two Transferase Families.</title>
        <authorList>
            <person name="Kusano H."/>
            <person name="Li H."/>
            <person name="Minami H."/>
            <person name="Kato Y."/>
            <person name="Tabata H."/>
            <person name="Yazaki K."/>
        </authorList>
    </citation>
    <scope>NUCLEOTIDE SEQUENCE</scope>
</reference>
<organism evidence="6">
    <name type="scientific">Taxus x media</name>
    <dbReference type="NCBI Taxonomy" id="85957"/>
    <lineage>
        <taxon>Eukaryota</taxon>
        <taxon>Viridiplantae</taxon>
        <taxon>Streptophyta</taxon>
        <taxon>Embryophyta</taxon>
        <taxon>Tracheophyta</taxon>
        <taxon>Spermatophyta</taxon>
        <taxon>Pinopsida</taxon>
        <taxon>Pinidae</taxon>
        <taxon>Conifers II</taxon>
        <taxon>Cupressales</taxon>
        <taxon>Taxaceae</taxon>
        <taxon>Taxus</taxon>
    </lineage>
</organism>
<evidence type="ECO:0000256" key="4">
    <source>
        <dbReference type="ARBA" id="ARBA00023059"/>
    </source>
</evidence>
<accession>A0A515L5E4</accession>
<evidence type="ECO:0000256" key="1">
    <source>
        <dbReference type="ARBA" id="ARBA00005122"/>
    </source>
</evidence>
<dbReference type="Pfam" id="PF02458">
    <property type="entry name" value="Transferase"/>
    <property type="match status" value="1"/>
</dbReference>
<keyword evidence="3 6" id="KW-0808">Transferase</keyword>
<keyword evidence="4" id="KW-0876">Taxol biosynthesis</keyword>
<proteinExistence type="evidence at transcript level"/>